<gene>
    <name evidence="3" type="ORF">LZ495_35740</name>
</gene>
<feature type="chain" id="PRO_5041204022" evidence="1">
    <location>
        <begin position="27"/>
        <end position="1040"/>
    </location>
</feature>
<dbReference type="InterPro" id="IPR013207">
    <property type="entry name" value="LGFP"/>
</dbReference>
<dbReference type="InterPro" id="IPR012938">
    <property type="entry name" value="Glc/Sorbosone_DH"/>
</dbReference>
<proteinExistence type="predicted"/>
<dbReference type="Proteomes" id="UP001165378">
    <property type="component" value="Unassembled WGS sequence"/>
</dbReference>
<accession>A0AA41Q6T5</accession>
<dbReference type="RefSeq" id="WP_235057313.1">
    <property type="nucleotide sequence ID" value="NZ_JAKFHA010000035.1"/>
</dbReference>
<evidence type="ECO:0000313" key="4">
    <source>
        <dbReference type="Proteomes" id="UP001165378"/>
    </source>
</evidence>
<dbReference type="AlphaFoldDB" id="A0AA41Q6T5"/>
<dbReference type="SMART" id="SM00089">
    <property type="entry name" value="PKD"/>
    <property type="match status" value="1"/>
</dbReference>
<evidence type="ECO:0000313" key="3">
    <source>
        <dbReference type="EMBL" id="MCF2532538.1"/>
    </source>
</evidence>
<dbReference type="Pfam" id="PF07995">
    <property type="entry name" value="GSDH"/>
    <property type="match status" value="1"/>
</dbReference>
<dbReference type="InterPro" id="IPR000601">
    <property type="entry name" value="PKD_dom"/>
</dbReference>
<dbReference type="GO" id="GO:0005975">
    <property type="term" value="P:carbohydrate metabolic process"/>
    <property type="evidence" value="ECO:0007669"/>
    <property type="project" value="UniProtKB-ARBA"/>
</dbReference>
<dbReference type="PANTHER" id="PTHR19328:SF13">
    <property type="entry name" value="HIPL1 PROTEIN"/>
    <property type="match status" value="1"/>
</dbReference>
<protein>
    <submittedName>
        <fullName evidence="3">PQQ-dependent sugar dehydrogenase</fullName>
    </submittedName>
</protein>
<dbReference type="SUPFAM" id="SSF50952">
    <property type="entry name" value="Soluble quinoprotein glucose dehydrogenase"/>
    <property type="match status" value="1"/>
</dbReference>
<dbReference type="InterPro" id="IPR011042">
    <property type="entry name" value="6-blade_b-propeller_TolB-like"/>
</dbReference>
<reference evidence="3" key="1">
    <citation type="submission" date="2022-01" db="EMBL/GenBank/DDBJ databases">
        <title>Genome-Based Taxonomic Classification of the Phylum Actinobacteria.</title>
        <authorList>
            <person name="Gao Y."/>
        </authorList>
    </citation>
    <scope>NUCLEOTIDE SEQUENCE</scope>
    <source>
        <strain evidence="3">KLBMP 8922</strain>
    </source>
</reference>
<feature type="signal peptide" evidence="1">
    <location>
        <begin position="1"/>
        <end position="26"/>
    </location>
</feature>
<comment type="caution">
    <text evidence="3">The sequence shown here is derived from an EMBL/GenBank/DDBJ whole genome shotgun (WGS) entry which is preliminary data.</text>
</comment>
<dbReference type="PROSITE" id="PS50093">
    <property type="entry name" value="PKD"/>
    <property type="match status" value="1"/>
</dbReference>
<dbReference type="SUPFAM" id="SSF49299">
    <property type="entry name" value="PKD domain"/>
    <property type="match status" value="1"/>
</dbReference>
<keyword evidence="1" id="KW-0732">Signal</keyword>
<dbReference type="CDD" id="cd00146">
    <property type="entry name" value="PKD"/>
    <property type="match status" value="1"/>
</dbReference>
<dbReference type="Gene3D" id="2.120.10.30">
    <property type="entry name" value="TolB, C-terminal domain"/>
    <property type="match status" value="1"/>
</dbReference>
<dbReference type="Gene3D" id="2.60.40.10">
    <property type="entry name" value="Immunoglobulins"/>
    <property type="match status" value="1"/>
</dbReference>
<sequence length="1040" mass="110693">MTNACRRCLIVLLAALLALPWTVLRGADRAAAAVALPPGFALVDMPSGQSELLTDFAWTPDGGYFTTGKNGRLAWVSPAGVPRTIATVDVDSNGDLGLVGVTLAADYATSRKIYLSRATATRALRVDTWTVGLTAGEPTSIGGSTVVVELPGNVAAHALGNVVADDDGTLWIPVGDNSHYAYVDPEALRAQNLDQGYGKLLHVFPDGRGVPSNPFYNAAQPASWRSKVYAYGFRSPFRFSLDPATGGPVLGDVGWNSREEVDIVRPGSNYGWPCWEGSAQTPGYRDLDACQGVGTAMPLWDYPHGAQGSTVIGGIVYTGTAYPEAYRGSYFFGDYVSDRIYTLAYNAEGKLTRAPEPGGFGTGIGAPVKFDAAVNGDIVYADIASSKLRRLVYAAGNRPPVAVGTTSTAAATRTVTFDAAGSYDLDGDTLTYQWDFGDGSTGNGVHVTHQYAPPGTTPLTATLTVRDPLGASDTATFTVVPANNSPQVAIAEPPPGTLYKVGDQVNLTGTASDPEDGALTVHWTTTVVHCRETTCHDHVGTSSDGPSYTTAFSDHGDNTKLVITASATDSVGVVASDTYTALPDQHRITIASNTPAAFNINGLARQQADLTAGAEVSVTAPVTASDGVATFSRWTDGAPRTRELVMPDGDLTLTAEYRTPIDERYANDAAFRALLGTPTMPETGDANLRYRDFTGGRAYWTPAAGVHEVHGAIRTAYLAAGGHVRFGAPTNDQTASTDGVGAFNHFTGTGATGVASFYWSPSTGAHAIYGDIRAKWTALGAERGRHGYPTTDEGTTVNGRGRYNNFQNGAIYWLNASIGAHSVYGANFDKYASMGWDSSLLGFPLTDETSTPDGVGRYNHFENGSIYWSPATWSHEIHGSIRSRWAELGWERGPNGYPTTDEGTTVNGRGRYNNFQNGAIYWLNASVGAHSVYGANFEKYASLGWDSSVLGFPLTDETSTPDGVGRYNHFEYGSIYWTPATWSHEVHGSIRARWAELGWERSYLKYPVSDEYSIPGGRRSDFQGGSIRWNASTGTTTAGP</sequence>
<dbReference type="PANTHER" id="PTHR19328">
    <property type="entry name" value="HEDGEHOG-INTERACTING PROTEIN"/>
    <property type="match status" value="1"/>
</dbReference>
<name>A0AA41Q6T5_9ACTN</name>
<evidence type="ECO:0000256" key="1">
    <source>
        <dbReference type="SAM" id="SignalP"/>
    </source>
</evidence>
<evidence type="ECO:0000259" key="2">
    <source>
        <dbReference type="PROSITE" id="PS50093"/>
    </source>
</evidence>
<dbReference type="Pfam" id="PF08310">
    <property type="entry name" value="LGFP"/>
    <property type="match status" value="7"/>
</dbReference>
<dbReference type="InterPro" id="IPR013783">
    <property type="entry name" value="Ig-like_fold"/>
</dbReference>
<organism evidence="3 4">
    <name type="scientific">Yinghuangia soli</name>
    <dbReference type="NCBI Taxonomy" id="2908204"/>
    <lineage>
        <taxon>Bacteria</taxon>
        <taxon>Bacillati</taxon>
        <taxon>Actinomycetota</taxon>
        <taxon>Actinomycetes</taxon>
        <taxon>Kitasatosporales</taxon>
        <taxon>Streptomycetaceae</taxon>
        <taxon>Yinghuangia</taxon>
    </lineage>
</organism>
<dbReference type="InterPro" id="IPR022409">
    <property type="entry name" value="PKD/Chitinase_dom"/>
</dbReference>
<feature type="domain" description="PKD" evidence="2">
    <location>
        <begin position="398"/>
        <end position="464"/>
    </location>
</feature>
<dbReference type="EMBL" id="JAKFHA010000035">
    <property type="protein sequence ID" value="MCF2532538.1"/>
    <property type="molecule type" value="Genomic_DNA"/>
</dbReference>
<dbReference type="Pfam" id="PF18911">
    <property type="entry name" value="PKD_4"/>
    <property type="match status" value="1"/>
</dbReference>
<keyword evidence="4" id="KW-1185">Reference proteome</keyword>
<dbReference type="InterPro" id="IPR035986">
    <property type="entry name" value="PKD_dom_sf"/>
</dbReference>
<dbReference type="InterPro" id="IPR011041">
    <property type="entry name" value="Quinoprot_gluc/sorb_DH_b-prop"/>
</dbReference>